<evidence type="ECO:0000313" key="2">
    <source>
        <dbReference type="EMBL" id="MBI6629958.1"/>
    </source>
</evidence>
<reference evidence="2" key="1">
    <citation type="submission" date="2020-12" db="EMBL/GenBank/DDBJ databases">
        <title>Pontibaca salina gen. nov., sp. nov., isolated from marine sediment.</title>
        <authorList>
            <person name="Bo J."/>
            <person name="Wang S."/>
            <person name="Song X."/>
            <person name="Du Z."/>
        </authorList>
    </citation>
    <scope>NUCLEOTIDE SEQUENCE</scope>
    <source>
        <strain evidence="2">S1109L</strain>
    </source>
</reference>
<sequence>MSASSVRLFRYREKILRAITIDNEPWFVGRDVCDLLGLTAGQTFNNLRGLTASEKRYVSRSELTGSMIAFPNRGAYCITITGLHEMIKRNRRRSTESIQLWIIQEVLPGLRASVCNYKYLVS</sequence>
<dbReference type="PANTHER" id="PTHR36180:SF2">
    <property type="entry name" value="BRO FAMILY PROTEIN"/>
    <property type="match status" value="1"/>
</dbReference>
<dbReference type="AlphaFoldDB" id="A0A934HKV2"/>
<dbReference type="InterPro" id="IPR003497">
    <property type="entry name" value="BRO_N_domain"/>
</dbReference>
<dbReference type="EMBL" id="JAEIJD010000006">
    <property type="protein sequence ID" value="MBI6629958.1"/>
    <property type="molecule type" value="Genomic_DNA"/>
</dbReference>
<dbReference type="SMART" id="SM01040">
    <property type="entry name" value="Bro-N"/>
    <property type="match status" value="1"/>
</dbReference>
<accession>A0A934HKV2</accession>
<comment type="caution">
    <text evidence="2">The sequence shown here is derived from an EMBL/GenBank/DDBJ whole genome shotgun (WGS) entry which is preliminary data.</text>
</comment>
<evidence type="ECO:0000313" key="3">
    <source>
        <dbReference type="Proteomes" id="UP000613255"/>
    </source>
</evidence>
<dbReference type="PROSITE" id="PS51750">
    <property type="entry name" value="BRO_N"/>
    <property type="match status" value="1"/>
</dbReference>
<dbReference type="PANTHER" id="PTHR36180">
    <property type="entry name" value="DNA-BINDING PROTEIN-RELATED-RELATED"/>
    <property type="match status" value="1"/>
</dbReference>
<dbReference type="Proteomes" id="UP000613255">
    <property type="component" value="Unassembled WGS sequence"/>
</dbReference>
<organism evidence="2 3">
    <name type="scientific">Pontibaca salina</name>
    <dbReference type="NCBI Taxonomy" id="2795731"/>
    <lineage>
        <taxon>Bacteria</taxon>
        <taxon>Pseudomonadati</taxon>
        <taxon>Pseudomonadota</taxon>
        <taxon>Alphaproteobacteria</taxon>
        <taxon>Rhodobacterales</taxon>
        <taxon>Roseobacteraceae</taxon>
        <taxon>Pontibaca</taxon>
    </lineage>
</organism>
<gene>
    <name evidence="2" type="ORF">JAO82_08685</name>
</gene>
<evidence type="ECO:0000259" key="1">
    <source>
        <dbReference type="PROSITE" id="PS51750"/>
    </source>
</evidence>
<dbReference type="Pfam" id="PF02498">
    <property type="entry name" value="Bro-N"/>
    <property type="match status" value="1"/>
</dbReference>
<dbReference type="RefSeq" id="WP_198685987.1">
    <property type="nucleotide sequence ID" value="NZ_JAEIJD010000006.1"/>
</dbReference>
<proteinExistence type="predicted"/>
<protein>
    <recommendedName>
        <fullName evidence="1">Bro-N domain-containing protein</fullName>
    </recommendedName>
</protein>
<feature type="domain" description="Bro-N" evidence="1">
    <location>
        <begin position="1"/>
        <end position="114"/>
    </location>
</feature>
<keyword evidence="3" id="KW-1185">Reference proteome</keyword>
<name>A0A934HKV2_9RHOB</name>